<evidence type="ECO:0000313" key="2">
    <source>
        <dbReference type="EMBL" id="GFR64706.1"/>
    </source>
</evidence>
<gene>
    <name evidence="2" type="ORF">ElyMa_000184300</name>
</gene>
<protein>
    <submittedName>
        <fullName evidence="2">Uncharacterized protein</fullName>
    </submittedName>
</protein>
<dbReference type="EMBL" id="BMAT01000357">
    <property type="protein sequence ID" value="GFR64706.1"/>
    <property type="molecule type" value="Genomic_DNA"/>
</dbReference>
<evidence type="ECO:0000256" key="1">
    <source>
        <dbReference type="SAM" id="MobiDB-lite"/>
    </source>
</evidence>
<dbReference type="AlphaFoldDB" id="A0AAV4EW21"/>
<sequence length="92" mass="10538">MEDLTKTNAQTLAKVKELANTQQAWTRRGEIFAKKQNNQVFKLLPGETVKDQDTKMSNQQLTHGKKTRAKSKRKKREHRPGPPTSPPTTRNL</sequence>
<reference evidence="2 3" key="1">
    <citation type="journal article" date="2021" name="Elife">
        <title>Chloroplast acquisition without the gene transfer in kleptoplastic sea slugs, Plakobranchus ocellatus.</title>
        <authorList>
            <person name="Maeda T."/>
            <person name="Takahashi S."/>
            <person name="Yoshida T."/>
            <person name="Shimamura S."/>
            <person name="Takaki Y."/>
            <person name="Nagai Y."/>
            <person name="Toyoda A."/>
            <person name="Suzuki Y."/>
            <person name="Arimoto A."/>
            <person name="Ishii H."/>
            <person name="Satoh N."/>
            <person name="Nishiyama T."/>
            <person name="Hasebe M."/>
            <person name="Maruyama T."/>
            <person name="Minagawa J."/>
            <person name="Obokata J."/>
            <person name="Shigenobu S."/>
        </authorList>
    </citation>
    <scope>NUCLEOTIDE SEQUENCE [LARGE SCALE GENOMIC DNA]</scope>
</reference>
<feature type="compositionally biased region" description="Basic residues" evidence="1">
    <location>
        <begin position="63"/>
        <end position="78"/>
    </location>
</feature>
<accession>A0AAV4EW21</accession>
<evidence type="ECO:0000313" key="3">
    <source>
        <dbReference type="Proteomes" id="UP000762676"/>
    </source>
</evidence>
<keyword evidence="3" id="KW-1185">Reference proteome</keyword>
<comment type="caution">
    <text evidence="2">The sequence shown here is derived from an EMBL/GenBank/DDBJ whole genome shotgun (WGS) entry which is preliminary data.</text>
</comment>
<feature type="region of interest" description="Disordered" evidence="1">
    <location>
        <begin position="43"/>
        <end position="92"/>
    </location>
</feature>
<name>A0AAV4EW21_9GAST</name>
<organism evidence="2 3">
    <name type="scientific">Elysia marginata</name>
    <dbReference type="NCBI Taxonomy" id="1093978"/>
    <lineage>
        <taxon>Eukaryota</taxon>
        <taxon>Metazoa</taxon>
        <taxon>Spiralia</taxon>
        <taxon>Lophotrochozoa</taxon>
        <taxon>Mollusca</taxon>
        <taxon>Gastropoda</taxon>
        <taxon>Heterobranchia</taxon>
        <taxon>Euthyneura</taxon>
        <taxon>Panpulmonata</taxon>
        <taxon>Sacoglossa</taxon>
        <taxon>Placobranchoidea</taxon>
        <taxon>Plakobranchidae</taxon>
        <taxon>Elysia</taxon>
    </lineage>
</organism>
<proteinExistence type="predicted"/>
<dbReference type="Proteomes" id="UP000762676">
    <property type="component" value="Unassembled WGS sequence"/>
</dbReference>